<protein>
    <submittedName>
        <fullName evidence="3">Acetylxylan esterase</fullName>
    </submittedName>
</protein>
<feature type="domain" description="Acetyl xylan esterase" evidence="2">
    <location>
        <begin position="20"/>
        <end position="299"/>
    </location>
</feature>
<dbReference type="AlphaFoldDB" id="A0AAQ3LDR8"/>
<dbReference type="SUPFAM" id="SSF53474">
    <property type="entry name" value="alpha/beta-Hydrolases"/>
    <property type="match status" value="1"/>
</dbReference>
<evidence type="ECO:0000313" key="3">
    <source>
        <dbReference type="EMBL" id="WOO42697.1"/>
    </source>
</evidence>
<dbReference type="RefSeq" id="WP_317835222.1">
    <property type="nucleotide sequence ID" value="NZ_CP136920.1"/>
</dbReference>
<gene>
    <name evidence="3" type="ORF">RZN69_06300</name>
</gene>
<dbReference type="InterPro" id="IPR029058">
    <property type="entry name" value="AB_hydrolase_fold"/>
</dbReference>
<dbReference type="InterPro" id="IPR008391">
    <property type="entry name" value="AXE1_dom"/>
</dbReference>
<reference evidence="3 4" key="1">
    <citation type="submission" date="2023-10" db="EMBL/GenBank/DDBJ databases">
        <title>Rubellicoccus peritrichatus gen. nov., sp. nov., isolated from an algae of coral reef tank.</title>
        <authorList>
            <person name="Luo J."/>
        </authorList>
    </citation>
    <scope>NUCLEOTIDE SEQUENCE [LARGE SCALE GENOMIC DNA]</scope>
    <source>
        <strain evidence="3 4">CR14</strain>
    </source>
</reference>
<dbReference type="EMBL" id="CP136920">
    <property type="protein sequence ID" value="WOO42697.1"/>
    <property type="molecule type" value="Genomic_DNA"/>
</dbReference>
<sequence length="328" mass="36345">MTDVTQIPHPHDFDPTYGYSFEELLKVPAPETEPSDFVEFWEALYKKAEAVPLNLSIEACDSPYPGYRLLKANYDVYPDYRVGAWVVIPEDSSSAKLGMVVGHGYGGRDAPGEDRIAPDRITIFPVAPGFHISADERLPFNDAGLHVIHGIESKDTYLIGPCCAAYWRAIDVLKEIAPTTIEHFHYAGWSFGGGIGALMLPWEKRFQTAELGQPTFGHHPIRLKCKCVGSGEAVRRLHHTQPEIEASLAYFDSVTASKYIKVPTVFVCSRFDPAVAPPGQFAVANAHPGPKRIAVLTTGHFAYDYPEYASEYAAYDRDIADLLQNRLA</sequence>
<proteinExistence type="predicted"/>
<evidence type="ECO:0000313" key="4">
    <source>
        <dbReference type="Proteomes" id="UP001304300"/>
    </source>
</evidence>
<organism evidence="3 4">
    <name type="scientific">Rubellicoccus peritrichatus</name>
    <dbReference type="NCBI Taxonomy" id="3080537"/>
    <lineage>
        <taxon>Bacteria</taxon>
        <taxon>Pseudomonadati</taxon>
        <taxon>Verrucomicrobiota</taxon>
        <taxon>Opitutia</taxon>
        <taxon>Puniceicoccales</taxon>
        <taxon>Cerasicoccaceae</taxon>
        <taxon>Rubellicoccus</taxon>
    </lineage>
</organism>
<accession>A0AAQ3LDR8</accession>
<evidence type="ECO:0000256" key="1">
    <source>
        <dbReference type="PIRSR" id="PIRSR639069-2"/>
    </source>
</evidence>
<dbReference type="Gene3D" id="3.40.50.1820">
    <property type="entry name" value="alpha/beta hydrolase"/>
    <property type="match status" value="1"/>
</dbReference>
<dbReference type="PANTHER" id="PTHR40111:SF1">
    <property type="entry name" value="CEPHALOSPORIN-C DEACETYLASE"/>
    <property type="match status" value="1"/>
</dbReference>
<dbReference type="InterPro" id="IPR039069">
    <property type="entry name" value="CE7"/>
</dbReference>
<name>A0AAQ3LDR8_9BACT</name>
<feature type="binding site" evidence="1">
    <location>
        <position position="105"/>
    </location>
    <ligand>
        <name>substrate</name>
    </ligand>
</feature>
<dbReference type="GO" id="GO:0052689">
    <property type="term" value="F:carboxylic ester hydrolase activity"/>
    <property type="evidence" value="ECO:0007669"/>
    <property type="project" value="TreeGrafter"/>
</dbReference>
<dbReference type="Proteomes" id="UP001304300">
    <property type="component" value="Chromosome"/>
</dbReference>
<evidence type="ECO:0000259" key="2">
    <source>
        <dbReference type="Pfam" id="PF05448"/>
    </source>
</evidence>
<dbReference type="PANTHER" id="PTHR40111">
    <property type="entry name" value="CEPHALOSPORIN-C DEACETYLASE"/>
    <property type="match status" value="1"/>
</dbReference>
<dbReference type="GO" id="GO:0005976">
    <property type="term" value="P:polysaccharide metabolic process"/>
    <property type="evidence" value="ECO:0007669"/>
    <property type="project" value="TreeGrafter"/>
</dbReference>
<dbReference type="Pfam" id="PF05448">
    <property type="entry name" value="AXE1"/>
    <property type="match status" value="1"/>
</dbReference>
<keyword evidence="4" id="KW-1185">Reference proteome</keyword>
<dbReference type="KEGG" id="puo:RZN69_06300"/>